<dbReference type="EMBL" id="JYDT01000112">
    <property type="protein sequence ID" value="KRY84541.1"/>
    <property type="molecule type" value="Genomic_DNA"/>
</dbReference>
<gene>
    <name evidence="1" type="ORF">T4D_3908</name>
</gene>
<evidence type="ECO:0000313" key="2">
    <source>
        <dbReference type="Proteomes" id="UP000054995"/>
    </source>
</evidence>
<accession>A0A0V1FER0</accession>
<evidence type="ECO:0000313" key="1">
    <source>
        <dbReference type="EMBL" id="KRY84541.1"/>
    </source>
</evidence>
<name>A0A0V1FER0_TRIPS</name>
<reference evidence="1 2" key="1">
    <citation type="submission" date="2015-01" db="EMBL/GenBank/DDBJ databases">
        <title>Evolution of Trichinella species and genotypes.</title>
        <authorList>
            <person name="Korhonen P.K."/>
            <person name="Edoardo P."/>
            <person name="Giuseppe L.R."/>
            <person name="Gasser R.B."/>
        </authorList>
    </citation>
    <scope>NUCLEOTIDE SEQUENCE [LARGE SCALE GENOMIC DNA]</scope>
    <source>
        <strain evidence="1">ISS470</strain>
    </source>
</reference>
<protein>
    <submittedName>
        <fullName evidence="1">Uncharacterized protein</fullName>
    </submittedName>
</protein>
<comment type="caution">
    <text evidence="1">The sequence shown here is derived from an EMBL/GenBank/DDBJ whole genome shotgun (WGS) entry which is preliminary data.</text>
</comment>
<organism evidence="1 2">
    <name type="scientific">Trichinella pseudospiralis</name>
    <name type="common">Parasitic roundworm</name>
    <dbReference type="NCBI Taxonomy" id="6337"/>
    <lineage>
        <taxon>Eukaryota</taxon>
        <taxon>Metazoa</taxon>
        <taxon>Ecdysozoa</taxon>
        <taxon>Nematoda</taxon>
        <taxon>Enoplea</taxon>
        <taxon>Dorylaimia</taxon>
        <taxon>Trichinellida</taxon>
        <taxon>Trichinellidae</taxon>
        <taxon>Trichinella</taxon>
    </lineage>
</organism>
<sequence>MDSSPNEVIWSLDFITDDDSDRRATLKTDIMIGERYRSAVSNLINVELLENSKSLRNSDALFRATLYKPTVLLTKDLVLNAVLLGSNCSNCKHGNLSYHTVYSYHEKQRISSSSIHDMLIGTTKASYS</sequence>
<proteinExistence type="predicted"/>
<dbReference type="AlphaFoldDB" id="A0A0V1FER0"/>
<keyword evidence="2" id="KW-1185">Reference proteome</keyword>
<dbReference type="Proteomes" id="UP000054995">
    <property type="component" value="Unassembled WGS sequence"/>
</dbReference>